<evidence type="ECO:0000256" key="1">
    <source>
        <dbReference type="SAM" id="MobiDB-lite"/>
    </source>
</evidence>
<sequence>MLPSKANDNSKKRKQNLPHSAARQKHNDRFLKELADIRYGNTKEGKERYDEIGEKFAFWKTLTNEQKRSCAVNHSAVMTSRNWNEENGIKVSYNDKDEFLFKRMNLDRITYLEKLECLLRQDAKKIDKSRVFLIENPLEAAFSRFSANFEEFDRATRDVPESDFYIQAWFKKRAELHERTSKTSDEITKVVLQTPRSENVSSTASSMKSTGNVPQVQRNLKRPRTILEEEFLSGSDGPSSSKQIPSYSGQVSIGNQDASSSSALNTTRQVTDECRSPSQSQRGAPTRRSMDVMSLGSRIGTNMPTSSTSRIEETVGRDSLLLKILKNPGMPDNLSMNTPTGINYGFAQGVFAEADYSHLSTPRRDNLPSTSTWFPTLDIPQSYSFGPTSLGDNRRSRSQPSTSSLPTSIPTDGVTHEATMSIAPPPRMLSSIMNHFSTQMKKREEASESVGLDFGPIQVKLRATGKEMDDTIAFLKNMTAQLESAKQGGSY</sequence>
<protein>
    <submittedName>
        <fullName evidence="2">Uncharacterized protein</fullName>
    </submittedName>
</protein>
<dbReference type="EMBL" id="PDUG01000006">
    <property type="protein sequence ID" value="PIC21326.1"/>
    <property type="molecule type" value="Genomic_DNA"/>
</dbReference>
<accession>A0A2G5T2K7</accession>
<organism evidence="2 3">
    <name type="scientific">Caenorhabditis nigoni</name>
    <dbReference type="NCBI Taxonomy" id="1611254"/>
    <lineage>
        <taxon>Eukaryota</taxon>
        <taxon>Metazoa</taxon>
        <taxon>Ecdysozoa</taxon>
        <taxon>Nematoda</taxon>
        <taxon>Chromadorea</taxon>
        <taxon>Rhabditida</taxon>
        <taxon>Rhabditina</taxon>
        <taxon>Rhabditomorpha</taxon>
        <taxon>Rhabditoidea</taxon>
        <taxon>Rhabditidae</taxon>
        <taxon>Peloderinae</taxon>
        <taxon>Caenorhabditis</taxon>
    </lineage>
</organism>
<dbReference type="Proteomes" id="UP000230233">
    <property type="component" value="Chromosome X"/>
</dbReference>
<feature type="region of interest" description="Disordered" evidence="1">
    <location>
        <begin position="1"/>
        <end position="25"/>
    </location>
</feature>
<keyword evidence="3" id="KW-1185">Reference proteome</keyword>
<comment type="caution">
    <text evidence="2">The sequence shown here is derived from an EMBL/GenBank/DDBJ whole genome shotgun (WGS) entry which is preliminary data.</text>
</comment>
<feature type="region of interest" description="Disordered" evidence="1">
    <location>
        <begin position="384"/>
        <end position="427"/>
    </location>
</feature>
<gene>
    <name evidence="2" type="primary">Cnig_chr_X.g26201</name>
    <name evidence="2" type="ORF">B9Z55_026201</name>
</gene>
<feature type="compositionally biased region" description="Basic residues" evidence="1">
    <location>
        <begin position="11"/>
        <end position="24"/>
    </location>
</feature>
<dbReference type="AlphaFoldDB" id="A0A2G5T2K7"/>
<evidence type="ECO:0000313" key="3">
    <source>
        <dbReference type="Proteomes" id="UP000230233"/>
    </source>
</evidence>
<proteinExistence type="predicted"/>
<evidence type="ECO:0000313" key="2">
    <source>
        <dbReference type="EMBL" id="PIC21326.1"/>
    </source>
</evidence>
<feature type="compositionally biased region" description="Polar residues" evidence="1">
    <location>
        <begin position="194"/>
        <end position="218"/>
    </location>
</feature>
<feature type="compositionally biased region" description="Polar residues" evidence="1">
    <location>
        <begin position="236"/>
        <end position="269"/>
    </location>
</feature>
<feature type="compositionally biased region" description="Low complexity" evidence="1">
    <location>
        <begin position="398"/>
        <end position="411"/>
    </location>
</feature>
<reference evidence="3" key="1">
    <citation type="submission" date="2017-10" db="EMBL/GenBank/DDBJ databases">
        <title>Rapid genome shrinkage in a self-fertile nematode reveals novel sperm competition proteins.</title>
        <authorList>
            <person name="Yin D."/>
            <person name="Schwarz E.M."/>
            <person name="Thomas C.G."/>
            <person name="Felde R.L."/>
            <person name="Korf I.F."/>
            <person name="Cutter A.D."/>
            <person name="Schartner C.M."/>
            <person name="Ralston E.J."/>
            <person name="Meyer B.J."/>
            <person name="Haag E.S."/>
        </authorList>
    </citation>
    <scope>NUCLEOTIDE SEQUENCE [LARGE SCALE GENOMIC DNA]</scope>
    <source>
        <strain evidence="3">JU1422</strain>
    </source>
</reference>
<dbReference type="OrthoDB" id="10489706at2759"/>
<name>A0A2G5T2K7_9PELO</name>
<feature type="region of interest" description="Disordered" evidence="1">
    <location>
        <begin position="193"/>
        <end position="290"/>
    </location>
</feature>